<dbReference type="AlphaFoldDB" id="A0A838XKA8"/>
<dbReference type="InterPro" id="IPR039420">
    <property type="entry name" value="WalR-like"/>
</dbReference>
<dbReference type="InterPro" id="IPR000792">
    <property type="entry name" value="Tscrpt_reg_LuxR_C"/>
</dbReference>
<protein>
    <submittedName>
        <fullName evidence="5">Response regulator transcription factor</fullName>
    </submittedName>
</protein>
<evidence type="ECO:0000256" key="2">
    <source>
        <dbReference type="PROSITE-ProRule" id="PRU00169"/>
    </source>
</evidence>
<evidence type="ECO:0000313" key="5">
    <source>
        <dbReference type="EMBL" id="MBA4607383.1"/>
    </source>
</evidence>
<reference evidence="5 6" key="1">
    <citation type="submission" date="2020-07" db="EMBL/GenBank/DDBJ databases">
        <title>Draft genome and description of Aeromicrobium phoceense strain Marseille-Q0843 isolated from healthy skin swab.</title>
        <authorList>
            <person name="Boxberger M."/>
            <person name="La Scola B."/>
        </authorList>
    </citation>
    <scope>NUCLEOTIDE SEQUENCE [LARGE SCALE GENOMIC DNA]</scope>
    <source>
        <strain evidence="5 6">Marseille-Q0843</strain>
    </source>
</reference>
<dbReference type="EMBL" id="JACEOG010000001">
    <property type="protein sequence ID" value="MBA4607383.1"/>
    <property type="molecule type" value="Genomic_DNA"/>
</dbReference>
<comment type="caution">
    <text evidence="5">The sequence shown here is derived from an EMBL/GenBank/DDBJ whole genome shotgun (WGS) entry which is preliminary data.</text>
</comment>
<dbReference type="SUPFAM" id="SSF46894">
    <property type="entry name" value="C-terminal effector domain of the bipartite response regulators"/>
    <property type="match status" value="1"/>
</dbReference>
<evidence type="ECO:0000313" key="6">
    <source>
        <dbReference type="Proteomes" id="UP000550354"/>
    </source>
</evidence>
<dbReference type="Gene3D" id="3.40.50.2300">
    <property type="match status" value="1"/>
</dbReference>
<dbReference type="InterPro" id="IPR016032">
    <property type="entry name" value="Sig_transdc_resp-reg_C-effctor"/>
</dbReference>
<dbReference type="Proteomes" id="UP000550354">
    <property type="component" value="Unassembled WGS sequence"/>
</dbReference>
<proteinExistence type="predicted"/>
<dbReference type="SMART" id="SM00448">
    <property type="entry name" value="REC"/>
    <property type="match status" value="1"/>
</dbReference>
<dbReference type="SMART" id="SM00421">
    <property type="entry name" value="HTH_LUXR"/>
    <property type="match status" value="1"/>
</dbReference>
<feature type="domain" description="Response regulatory" evidence="4">
    <location>
        <begin position="3"/>
        <end position="116"/>
    </location>
</feature>
<feature type="modified residue" description="4-aspartylphosphate" evidence="2">
    <location>
        <position position="54"/>
    </location>
</feature>
<keyword evidence="6" id="KW-1185">Reference proteome</keyword>
<dbReference type="GO" id="GO:0006355">
    <property type="term" value="P:regulation of DNA-templated transcription"/>
    <property type="evidence" value="ECO:0007669"/>
    <property type="project" value="InterPro"/>
</dbReference>
<dbReference type="GO" id="GO:0000160">
    <property type="term" value="P:phosphorelay signal transduction system"/>
    <property type="evidence" value="ECO:0007669"/>
    <property type="project" value="InterPro"/>
</dbReference>
<keyword evidence="2" id="KW-0597">Phosphoprotein</keyword>
<keyword evidence="1" id="KW-0238">DNA-binding</keyword>
<dbReference type="InterPro" id="IPR011006">
    <property type="entry name" value="CheY-like_superfamily"/>
</dbReference>
<evidence type="ECO:0000256" key="1">
    <source>
        <dbReference type="ARBA" id="ARBA00023125"/>
    </source>
</evidence>
<dbReference type="PROSITE" id="PS50110">
    <property type="entry name" value="RESPONSE_REGULATORY"/>
    <property type="match status" value="1"/>
</dbReference>
<gene>
    <name evidence="5" type="ORF">H1W00_02735</name>
</gene>
<sequence length="198" mass="21264">MIRVVVVDDEEMIRSAIVALLALEDDLDVVGEAANGADGLDLVRLHEPDVVLLDLEMPPTDGIEVATQIDGRSRSVLMTRHARPGVLRRAMAAGVAGFVPKSSPVSALAEVIRQVAAGKRYVDSEVAAAALEAESCPLSDRELDALRLTRRHLSVAEIAGTLHLAEGTVRNYLSNAMAKTDTSSRHEAAEHAYEHGWI</sequence>
<dbReference type="PANTHER" id="PTHR43214">
    <property type="entry name" value="TWO-COMPONENT RESPONSE REGULATOR"/>
    <property type="match status" value="1"/>
</dbReference>
<dbReference type="RefSeq" id="WP_181753402.1">
    <property type="nucleotide sequence ID" value="NZ_JACEOG010000001.1"/>
</dbReference>
<feature type="domain" description="HTH luxR-type" evidence="3">
    <location>
        <begin position="131"/>
        <end position="196"/>
    </location>
</feature>
<name>A0A838XKA8_9ACTN</name>
<dbReference type="Pfam" id="PF00196">
    <property type="entry name" value="GerE"/>
    <property type="match status" value="1"/>
</dbReference>
<dbReference type="PANTHER" id="PTHR43214:SF42">
    <property type="entry name" value="TRANSCRIPTIONAL REGULATORY PROTEIN DESR"/>
    <property type="match status" value="1"/>
</dbReference>
<organism evidence="5 6">
    <name type="scientific">Aeromicrobium phoceense</name>
    <dbReference type="NCBI Taxonomy" id="2754045"/>
    <lineage>
        <taxon>Bacteria</taxon>
        <taxon>Bacillati</taxon>
        <taxon>Actinomycetota</taxon>
        <taxon>Actinomycetes</taxon>
        <taxon>Propionibacteriales</taxon>
        <taxon>Nocardioidaceae</taxon>
        <taxon>Aeromicrobium</taxon>
    </lineage>
</organism>
<dbReference type="SUPFAM" id="SSF52172">
    <property type="entry name" value="CheY-like"/>
    <property type="match status" value="1"/>
</dbReference>
<dbReference type="GO" id="GO:0003677">
    <property type="term" value="F:DNA binding"/>
    <property type="evidence" value="ECO:0007669"/>
    <property type="project" value="UniProtKB-KW"/>
</dbReference>
<dbReference type="CDD" id="cd06170">
    <property type="entry name" value="LuxR_C_like"/>
    <property type="match status" value="1"/>
</dbReference>
<accession>A0A838XKA8</accession>
<dbReference type="Pfam" id="PF00072">
    <property type="entry name" value="Response_reg"/>
    <property type="match status" value="1"/>
</dbReference>
<evidence type="ECO:0000259" key="4">
    <source>
        <dbReference type="PROSITE" id="PS50110"/>
    </source>
</evidence>
<dbReference type="InterPro" id="IPR001789">
    <property type="entry name" value="Sig_transdc_resp-reg_receiver"/>
</dbReference>
<dbReference type="PROSITE" id="PS50043">
    <property type="entry name" value="HTH_LUXR_2"/>
    <property type="match status" value="1"/>
</dbReference>
<evidence type="ECO:0000259" key="3">
    <source>
        <dbReference type="PROSITE" id="PS50043"/>
    </source>
</evidence>